<dbReference type="AlphaFoldDB" id="A0A2A9M8S1"/>
<feature type="compositionally biased region" description="Basic and acidic residues" evidence="1">
    <location>
        <begin position="107"/>
        <end position="122"/>
    </location>
</feature>
<dbReference type="GeneID" id="40312453"/>
<dbReference type="OrthoDB" id="330609at2759"/>
<dbReference type="KEGG" id="bbes:BESB_075270"/>
<keyword evidence="3" id="KW-1185">Reference proteome</keyword>
<accession>A0A2A9M8S1</accession>
<name>A0A2A9M8S1_BESBE</name>
<dbReference type="RefSeq" id="XP_029218384.1">
    <property type="nucleotide sequence ID" value="XM_029365900.1"/>
</dbReference>
<dbReference type="VEuPathDB" id="ToxoDB:BESB_075270"/>
<proteinExistence type="predicted"/>
<reference evidence="2 3" key="1">
    <citation type="submission" date="2017-09" db="EMBL/GenBank/DDBJ databases">
        <title>Genome sequencing of Besnoitia besnoiti strain Bb-Ger1.</title>
        <authorList>
            <person name="Schares G."/>
            <person name="Venepally P."/>
            <person name="Lorenzi H.A."/>
        </authorList>
    </citation>
    <scope>NUCLEOTIDE SEQUENCE [LARGE SCALE GENOMIC DNA]</scope>
    <source>
        <strain evidence="2 3">Bb-Ger1</strain>
    </source>
</reference>
<protein>
    <submittedName>
        <fullName evidence="2">Uncharacterized protein</fullName>
    </submittedName>
</protein>
<organism evidence="2 3">
    <name type="scientific">Besnoitia besnoiti</name>
    <name type="common">Apicomplexan protozoan</name>
    <dbReference type="NCBI Taxonomy" id="94643"/>
    <lineage>
        <taxon>Eukaryota</taxon>
        <taxon>Sar</taxon>
        <taxon>Alveolata</taxon>
        <taxon>Apicomplexa</taxon>
        <taxon>Conoidasida</taxon>
        <taxon>Coccidia</taxon>
        <taxon>Eucoccidiorida</taxon>
        <taxon>Eimeriorina</taxon>
        <taxon>Sarcocystidae</taxon>
        <taxon>Besnoitia</taxon>
    </lineage>
</organism>
<dbReference type="EMBL" id="NWUJ01000007">
    <property type="protein sequence ID" value="PFH34375.1"/>
    <property type="molecule type" value="Genomic_DNA"/>
</dbReference>
<feature type="compositionally biased region" description="Polar residues" evidence="1">
    <location>
        <begin position="71"/>
        <end position="89"/>
    </location>
</feature>
<dbReference type="Proteomes" id="UP000224006">
    <property type="component" value="Unassembled WGS sequence"/>
</dbReference>
<sequence>MPSYLCAGAMLCGDALHSTQHHRVCASPRNCAKLTSHLAHPGFNTLSAGRGGAAHNPGSYSNSMAQLACSQSRKTQTWGQGQHGSTSRRGSFASIPPPSLSHQKALQLEKQEKATHPRETTSSHHHLNGKLHDLVDAIRHPRSHSTQCVRISTSSLHIGECPEVPEHTATFALKRTGMLKWQEAAGEEEEDEKEKELSLRSESPRERKTHGVGKNHSAPNLLRKTAPHSPELTTRPTPGSVAMLKELEVEGSVHAESVASTAPSLASTSSYLSGLAALSGIDSDASAPSPRKAVSAPPKQGSSAAHKLPSACRGGEELRRVDTNSPTTLSASSLIPSFGVKKGLSWNKLKERLRKGSKGSA</sequence>
<comment type="caution">
    <text evidence="2">The sequence shown here is derived from an EMBL/GenBank/DDBJ whole genome shotgun (WGS) entry which is preliminary data.</text>
</comment>
<evidence type="ECO:0000313" key="3">
    <source>
        <dbReference type="Proteomes" id="UP000224006"/>
    </source>
</evidence>
<evidence type="ECO:0000313" key="2">
    <source>
        <dbReference type="EMBL" id="PFH34375.1"/>
    </source>
</evidence>
<gene>
    <name evidence="2" type="ORF">BESB_075270</name>
</gene>
<feature type="region of interest" description="Disordered" evidence="1">
    <location>
        <begin position="282"/>
        <end position="332"/>
    </location>
</feature>
<feature type="compositionally biased region" description="Basic and acidic residues" evidence="1">
    <location>
        <begin position="194"/>
        <end position="206"/>
    </location>
</feature>
<feature type="region of interest" description="Disordered" evidence="1">
    <location>
        <begin position="71"/>
        <end position="129"/>
    </location>
</feature>
<evidence type="ECO:0000256" key="1">
    <source>
        <dbReference type="SAM" id="MobiDB-lite"/>
    </source>
</evidence>
<feature type="compositionally biased region" description="Polar residues" evidence="1">
    <location>
        <begin position="323"/>
        <end position="332"/>
    </location>
</feature>
<feature type="region of interest" description="Disordered" evidence="1">
    <location>
        <begin position="182"/>
        <end position="238"/>
    </location>
</feature>